<dbReference type="InterPro" id="IPR014746">
    <property type="entry name" value="Gln_synth/guanido_kin_cat_dom"/>
</dbReference>
<evidence type="ECO:0000313" key="9">
    <source>
        <dbReference type="Proteomes" id="UP000787472"/>
    </source>
</evidence>
<dbReference type="InterPro" id="IPR008146">
    <property type="entry name" value="Gln_synth_cat_dom"/>
</dbReference>
<dbReference type="GO" id="GO:0004356">
    <property type="term" value="F:glutamine synthetase activity"/>
    <property type="evidence" value="ECO:0007669"/>
    <property type="project" value="InterPro"/>
</dbReference>
<dbReference type="InterPro" id="IPR036651">
    <property type="entry name" value="Gln_synt_N_sf"/>
</dbReference>
<evidence type="ECO:0000259" key="6">
    <source>
        <dbReference type="PROSITE" id="PS51986"/>
    </source>
</evidence>
<dbReference type="PANTHER" id="PTHR43785:SF12">
    <property type="entry name" value="TYPE-1 GLUTAMINE SYNTHETASE 2"/>
    <property type="match status" value="1"/>
</dbReference>
<feature type="domain" description="GS beta-grasp" evidence="6">
    <location>
        <begin position="1"/>
        <end position="86"/>
    </location>
</feature>
<dbReference type="EMBL" id="JAAONZ010000021">
    <property type="protein sequence ID" value="NHO67906.1"/>
    <property type="molecule type" value="Genomic_DNA"/>
</dbReference>
<protein>
    <submittedName>
        <fullName evidence="8">Glutamine synthetase</fullName>
    </submittedName>
</protein>
<name>A0A9E5T2J6_9GAMM</name>
<dbReference type="SUPFAM" id="SSF55931">
    <property type="entry name" value="Glutamine synthetase/guanido kinase"/>
    <property type="match status" value="1"/>
</dbReference>
<evidence type="ECO:0000256" key="1">
    <source>
        <dbReference type="ARBA" id="ARBA00022598"/>
    </source>
</evidence>
<comment type="caution">
    <text evidence="8">The sequence shown here is derived from an EMBL/GenBank/DDBJ whole genome shotgun (WGS) entry which is preliminary data.</text>
</comment>
<dbReference type="GO" id="GO:0006542">
    <property type="term" value="P:glutamine biosynthetic process"/>
    <property type="evidence" value="ECO:0007669"/>
    <property type="project" value="InterPro"/>
</dbReference>
<evidence type="ECO:0000256" key="4">
    <source>
        <dbReference type="PROSITE-ProRule" id="PRU01330"/>
    </source>
</evidence>
<proteinExistence type="inferred from homology"/>
<accession>A0A9E5T2J6</accession>
<evidence type="ECO:0000256" key="3">
    <source>
        <dbReference type="ARBA" id="ARBA00022840"/>
    </source>
</evidence>
<evidence type="ECO:0000259" key="7">
    <source>
        <dbReference type="PROSITE" id="PS51987"/>
    </source>
</evidence>
<dbReference type="GO" id="GO:0006598">
    <property type="term" value="P:polyamine catabolic process"/>
    <property type="evidence" value="ECO:0007669"/>
    <property type="project" value="TreeGrafter"/>
</dbReference>
<dbReference type="AlphaFoldDB" id="A0A9E5T2J6"/>
<dbReference type="GO" id="GO:0005524">
    <property type="term" value="F:ATP binding"/>
    <property type="evidence" value="ECO:0007669"/>
    <property type="project" value="UniProtKB-KW"/>
</dbReference>
<sequence length="428" mass="48299">MLTDLNGILRGKWLPIENIDRVLDGNFKMPLSSTAPDIWGRDIPELCAETGDGDGICRPILSSLKMIPWLERPTAQMLLTMTEEDGTPWGYDPRALLEEVVSRYQGRGLRAVTAPELEFYLFLDQRDDQGTPQLPDSRINGRSQIGGQIFNTDLMHEYGDLLHEIRNACQTLELPLDTIVKELSPGQFELNLYHVDDPLQAADNAQQLKRVIKSIAHRHGYIASFMAKPFGQLDGNGMHIHASIIDEQGNNIFDNGTEQGSDQLRHAIAGLQQTMSDTFLMFAPHLNSFRRFRTGSHAPVAPTWGYENRDVSMRIPNGDNQARRIEYRVAGADTNPYLALSALLAGMLYGIENQLEPTAPAETGYTEQKPSLPRNWYDALDRFEESEYVSQYLGARFQKAFAAVKHFEQEEFEGNISPLEYDTYLIMS</sequence>
<dbReference type="Gene3D" id="3.10.20.70">
    <property type="entry name" value="Glutamine synthetase, N-terminal domain"/>
    <property type="match status" value="1"/>
</dbReference>
<reference evidence="8" key="1">
    <citation type="submission" date="2020-03" db="EMBL/GenBank/DDBJ databases">
        <authorList>
            <person name="Guo F."/>
        </authorList>
    </citation>
    <scope>NUCLEOTIDE SEQUENCE</scope>
    <source>
        <strain evidence="8">JCM 30134</strain>
    </source>
</reference>
<evidence type="ECO:0000256" key="5">
    <source>
        <dbReference type="RuleBase" id="RU000384"/>
    </source>
</evidence>
<evidence type="ECO:0000256" key="2">
    <source>
        <dbReference type="ARBA" id="ARBA00022741"/>
    </source>
</evidence>
<keyword evidence="1" id="KW-0436">Ligase</keyword>
<dbReference type="PANTHER" id="PTHR43785">
    <property type="entry name" value="GAMMA-GLUTAMYLPUTRESCINE SYNTHETASE"/>
    <property type="match status" value="1"/>
</dbReference>
<organism evidence="8 9">
    <name type="scientific">Pseudomaricurvus hydrocarbonicus</name>
    <dbReference type="NCBI Taxonomy" id="1470433"/>
    <lineage>
        <taxon>Bacteria</taxon>
        <taxon>Pseudomonadati</taxon>
        <taxon>Pseudomonadota</taxon>
        <taxon>Gammaproteobacteria</taxon>
        <taxon>Cellvibrionales</taxon>
        <taxon>Cellvibrionaceae</taxon>
        <taxon>Pseudomaricurvus</taxon>
    </lineage>
</organism>
<dbReference type="SUPFAM" id="SSF54368">
    <property type="entry name" value="Glutamine synthetase, N-terminal domain"/>
    <property type="match status" value="1"/>
</dbReference>
<dbReference type="Pfam" id="PF00120">
    <property type="entry name" value="Gln-synt_C"/>
    <property type="match status" value="1"/>
</dbReference>
<evidence type="ECO:0000313" key="8">
    <source>
        <dbReference type="EMBL" id="NHO67906.1"/>
    </source>
</evidence>
<comment type="similarity">
    <text evidence="4 5">Belongs to the glutamine synthetase family.</text>
</comment>
<keyword evidence="9" id="KW-1185">Reference proteome</keyword>
<dbReference type="InterPro" id="IPR008147">
    <property type="entry name" value="Gln_synt_N"/>
</dbReference>
<keyword evidence="3" id="KW-0067">ATP-binding</keyword>
<dbReference type="SMART" id="SM01230">
    <property type="entry name" value="Gln-synt_C"/>
    <property type="match status" value="1"/>
</dbReference>
<feature type="domain" description="GS catalytic" evidence="7">
    <location>
        <begin position="93"/>
        <end position="428"/>
    </location>
</feature>
<dbReference type="Gene3D" id="3.30.590.10">
    <property type="entry name" value="Glutamine synthetase/guanido kinase, catalytic domain"/>
    <property type="match status" value="1"/>
</dbReference>
<keyword evidence="2" id="KW-0547">Nucleotide-binding</keyword>
<dbReference type="Proteomes" id="UP000787472">
    <property type="component" value="Unassembled WGS sequence"/>
</dbReference>
<dbReference type="PROSITE" id="PS51987">
    <property type="entry name" value="GS_CATALYTIC"/>
    <property type="match status" value="1"/>
</dbReference>
<dbReference type="PROSITE" id="PS51986">
    <property type="entry name" value="GS_BETA_GRASP"/>
    <property type="match status" value="1"/>
</dbReference>
<gene>
    <name evidence="8" type="ORF">G8770_20355</name>
</gene>